<accession>A0A219Y9M7</accession>
<dbReference type="AntiFam" id="ANF00055">
    <property type="entry name" value="Translation of DNA repeat"/>
</dbReference>
<reference evidence="2 3" key="1">
    <citation type="journal article" date="2017" name="Sci. Rep.">
        <title>Characterization and diversity of phages infecting Aeromonas salmonicida subsp. salmonicida.</title>
        <authorList>
            <person name="Vincent A.T."/>
            <person name="Paquet V.E."/>
            <person name="Bernatchez A."/>
            <person name="Tremblay D.M."/>
            <person name="Moineau S."/>
            <person name="Charette S.J."/>
        </authorList>
    </citation>
    <scope>NUCLEOTIDE SEQUENCE [LARGE SCALE GENOMIC DNA]</scope>
</reference>
<name>A0A219Y9M7_9CAUD</name>
<dbReference type="InterPro" id="IPR031836">
    <property type="entry name" value="Trans_coact"/>
</dbReference>
<dbReference type="Proteomes" id="UP000222894">
    <property type="component" value="Genome"/>
</dbReference>
<comment type="subunit">
    <text evidence="1">Interacts with the beta subunit of host RNAP RpoB (via flap domain). Part of the transcription activation complex containing host RNAP, the viral RNA polymerase sigma-like factor, the coactivator gp33, and the sliding clamp.</text>
</comment>
<dbReference type="Gene3D" id="1.10.10.2850">
    <property type="entry name" value="Phage late-transcription coactivator-like"/>
    <property type="match status" value="1"/>
</dbReference>
<evidence type="ECO:0000256" key="1">
    <source>
        <dbReference type="HAMAP-Rule" id="MF_04165"/>
    </source>
</evidence>
<evidence type="ECO:0000313" key="3">
    <source>
        <dbReference type="Proteomes" id="UP000222894"/>
    </source>
</evidence>
<comment type="similarity">
    <text evidence="1">Belongs to the Tevenvirinae late transcription coactivator family.</text>
</comment>
<comment type="domain">
    <text evidence="1">The C-terminus is involved in transcriptional enhancement.</text>
</comment>
<evidence type="ECO:0000313" key="2">
    <source>
        <dbReference type="EMBL" id="APU00688.1"/>
    </source>
</evidence>
<comment type="function">
    <text evidence="1">Activates transcription at late promoters when the sliding clamp is present. Binds to both the host RNA polymerase (RNAP) and the upstream dsDNA.</text>
</comment>
<dbReference type="Pfam" id="PF16805">
    <property type="entry name" value="Trans_coact"/>
    <property type="match status" value="1"/>
</dbReference>
<proteinExistence type="inferred from homology"/>
<dbReference type="GO" id="GO:0140537">
    <property type="term" value="F:transcription regulator activator activity"/>
    <property type="evidence" value="ECO:0007669"/>
    <property type="project" value="UniProtKB-UniRule"/>
</dbReference>
<feature type="region of interest" description="Interaction with host RNAP" evidence="1">
    <location>
        <begin position="35"/>
        <end position="65"/>
    </location>
</feature>
<organism evidence="2 3">
    <name type="scientific">Aeromonas phage 44RR2.8t.2</name>
    <dbReference type="NCBI Taxonomy" id="1932900"/>
    <lineage>
        <taxon>Viruses</taxon>
        <taxon>Duplodnaviria</taxon>
        <taxon>Heunggongvirae</taxon>
        <taxon>Uroviricota</taxon>
        <taxon>Caudoviricetes</taxon>
        <taxon>Pantevenvirales</taxon>
        <taxon>Straboviridae</taxon>
        <taxon>Biquartavirus</taxon>
        <taxon>Biquartavirus 44RR2</taxon>
    </lineage>
</organism>
<feature type="region of interest" description="Involved in transcriptional enhancement" evidence="1">
    <location>
        <begin position="79"/>
        <end position="85"/>
    </location>
</feature>
<sequence>MSNPNNLSDKTSNGLEIEALVVKEGLTYMEACIQWLEENSLEISNCQKYIPRALIDKLSQECIESDMLRPSIVRSMTRNTLDFLM</sequence>
<dbReference type="EMBL" id="KY290948">
    <property type="protein sequence ID" value="APU00688.1"/>
    <property type="molecule type" value="Genomic_DNA"/>
</dbReference>
<dbReference type="InterPro" id="IPR046384">
    <property type="entry name" value="LTACT_myovirus"/>
</dbReference>
<dbReference type="HAMAP" id="MF_04165">
    <property type="entry name" value="T4_TRANSCR_COACT"/>
    <property type="match status" value="1"/>
</dbReference>
<dbReference type="GO" id="GO:0019086">
    <property type="term" value="P:late viral transcription"/>
    <property type="evidence" value="ECO:0007669"/>
    <property type="project" value="UniProtKB-UniRule"/>
</dbReference>
<dbReference type="InterPro" id="IPR042071">
    <property type="entry name" value="Trans_coact_sf"/>
</dbReference>
<protein>
    <recommendedName>
        <fullName evidence="1">Late transcription coactivator</fullName>
    </recommendedName>
    <alternativeName>
        <fullName evidence="1">RNA polymerase-associated protein Gp33</fullName>
    </alternativeName>
</protein>